<sequence>MHDQDVLSDYVDGMLDPERTCGVERHLSVCLHCRAFVQEQREVIARMRSFTLGHQGQHDLAAGLMHMAREVHRECAPIRPQGPATLATSAPAQYASARRSVACAVFAVAGCVGAALVAVQVPVGTTGGTPGQMQRGGSSVVRQLPRASSGSGTEPVADPVVRAAMVRSGGH</sequence>
<name>A0A853DCU4_9MICO</name>
<reference evidence="5 6" key="1">
    <citation type="submission" date="2020-07" db="EMBL/GenBank/DDBJ databases">
        <title>Sequencing the genomes of 1000 actinobacteria strains.</title>
        <authorList>
            <person name="Klenk H.-P."/>
        </authorList>
    </citation>
    <scope>NUCLEOTIDE SEQUENCE [LARGE SCALE GENOMIC DNA]</scope>
    <source>
        <strain evidence="5 6">DSM 29531</strain>
    </source>
</reference>
<keyword evidence="6" id="KW-1185">Reference proteome</keyword>
<evidence type="ECO:0000259" key="4">
    <source>
        <dbReference type="Pfam" id="PF13490"/>
    </source>
</evidence>
<evidence type="ECO:0000256" key="3">
    <source>
        <dbReference type="SAM" id="MobiDB-lite"/>
    </source>
</evidence>
<protein>
    <submittedName>
        <fullName evidence="5">Anti-sigma factor RsiW</fullName>
    </submittedName>
</protein>
<dbReference type="InterPro" id="IPR027383">
    <property type="entry name" value="Znf_put"/>
</dbReference>
<evidence type="ECO:0000313" key="6">
    <source>
        <dbReference type="Proteomes" id="UP000571817"/>
    </source>
</evidence>
<dbReference type="InterPro" id="IPR041916">
    <property type="entry name" value="Anti_sigma_zinc_sf"/>
</dbReference>
<dbReference type="AlphaFoldDB" id="A0A853DCU4"/>
<dbReference type="Proteomes" id="UP000571817">
    <property type="component" value="Unassembled WGS sequence"/>
</dbReference>
<accession>A0A853DCU4</accession>
<evidence type="ECO:0000313" key="5">
    <source>
        <dbReference type="EMBL" id="NYJ73823.1"/>
    </source>
</evidence>
<dbReference type="Pfam" id="PF13490">
    <property type="entry name" value="zf-HC2"/>
    <property type="match status" value="1"/>
</dbReference>
<dbReference type="RefSeq" id="WP_179479303.1">
    <property type="nucleotide sequence ID" value="NZ_JACCFW010000001.1"/>
</dbReference>
<comment type="caution">
    <text evidence="5">The sequence shown here is derived from an EMBL/GenBank/DDBJ whole genome shotgun (WGS) entry which is preliminary data.</text>
</comment>
<evidence type="ECO:0000256" key="2">
    <source>
        <dbReference type="ARBA" id="ARBA00023163"/>
    </source>
</evidence>
<keyword evidence="1" id="KW-0805">Transcription regulation</keyword>
<dbReference type="Gene3D" id="1.10.10.1320">
    <property type="entry name" value="Anti-sigma factor, zinc-finger domain"/>
    <property type="match status" value="1"/>
</dbReference>
<gene>
    <name evidence="5" type="ORF">HNR15_000786</name>
</gene>
<dbReference type="EMBL" id="JACCFW010000001">
    <property type="protein sequence ID" value="NYJ73823.1"/>
    <property type="molecule type" value="Genomic_DNA"/>
</dbReference>
<feature type="region of interest" description="Disordered" evidence="3">
    <location>
        <begin position="125"/>
        <end position="159"/>
    </location>
</feature>
<feature type="domain" description="Putative zinc-finger" evidence="4">
    <location>
        <begin position="5"/>
        <end position="34"/>
    </location>
</feature>
<proteinExistence type="predicted"/>
<evidence type="ECO:0000256" key="1">
    <source>
        <dbReference type="ARBA" id="ARBA00023015"/>
    </source>
</evidence>
<keyword evidence="2" id="KW-0804">Transcription</keyword>
<organism evidence="5 6">
    <name type="scientific">Allobranchiibius huperziae</name>
    <dbReference type="NCBI Taxonomy" id="1874116"/>
    <lineage>
        <taxon>Bacteria</taxon>
        <taxon>Bacillati</taxon>
        <taxon>Actinomycetota</taxon>
        <taxon>Actinomycetes</taxon>
        <taxon>Micrococcales</taxon>
        <taxon>Dermacoccaceae</taxon>
        <taxon>Allobranchiibius</taxon>
    </lineage>
</organism>